<keyword evidence="2" id="KW-1185">Reference proteome</keyword>
<dbReference type="Pfam" id="PF19985">
    <property type="entry name" value="DUF6421"/>
    <property type="match status" value="1"/>
</dbReference>
<dbReference type="HOGENOM" id="CLU_686716_0_0_4"/>
<evidence type="ECO:0000313" key="1">
    <source>
        <dbReference type="EMBL" id="BAO84633.1"/>
    </source>
</evidence>
<geneLocation type="plasmid" evidence="2">
    <name>pSMB1 DNA</name>
</geneLocation>
<name>A0A060NYK4_9BURK</name>
<gene>
    <name evidence="1" type="ORF">SMCB_p0016</name>
</gene>
<evidence type="ECO:0000313" key="2">
    <source>
        <dbReference type="Proteomes" id="UP000066014"/>
    </source>
</evidence>
<sequence length="418" mass="45747">MIGRLVEDVARVGAAQEPDGGLRADAAGEAARAALPALAEEAARIAEGLGARTYGEALVADTRDWLARGADGRPDFSRSRDALRAPEDERPFFFFGPLRLANGGRVGYRFECFLALREEPGDAPYRALYAGFPHPKNICQSAHLIAGSPGLTRGNNIVFFPENIAAPDVPDKQLYALFFFNKFKAIYETITIPSWDRVGRPEALVASRGADARDVYEARCVWGYLHDYFHHRGPRSFDEHIGVKTRWFTGLLEELKVDLQSFRVCRAGGVPHGAMVAEFILFDRTMRYPGEPDWSRNFDSGTGLLLLAYLAEAGAIGVSSTGRLDVDLLAVEAAGARFAAEVEALERLPDADYLEAAEAMVRRYLPAPGPGEIRFGVPEILRGSLFHDLVGRAPTIAFSLDEGALGEKLRPQARRLAA</sequence>
<reference evidence="1 2" key="1">
    <citation type="journal article" date="2014" name="Nat. Commun.">
        <title>Physiological and genomic features of highly alkaliphilic hydrogen-utilizing Betaproteobacteria from a continental serpentinizing site.</title>
        <authorList>
            <person name="Suzuki S."/>
            <person name="Kuenen J.G."/>
            <person name="Schipper K."/>
            <person name="van der Velde S."/>
            <person name="Ishii S."/>
            <person name="Wu A."/>
            <person name="Sorokin D.Y."/>
            <person name="Tenney A."/>
            <person name="Meng X.Y."/>
            <person name="Morrill P.L."/>
            <person name="Kamagata Y."/>
            <person name="Muyzer G."/>
            <person name="Nealson K.H."/>
        </authorList>
    </citation>
    <scope>NUCLEOTIDE SEQUENCE [LARGE SCALE GENOMIC DNA]</scope>
    <source>
        <strain evidence="1 2">B1</strain>
        <plasmid evidence="1">pSMB1</plasmid>
    </source>
</reference>
<organism evidence="1 2">
    <name type="scientific">Serpentinimonas maccroryi</name>
    <dbReference type="NCBI Taxonomy" id="1458426"/>
    <lineage>
        <taxon>Bacteria</taxon>
        <taxon>Pseudomonadati</taxon>
        <taxon>Pseudomonadota</taxon>
        <taxon>Betaproteobacteria</taxon>
        <taxon>Burkholderiales</taxon>
        <taxon>Comamonadaceae</taxon>
        <taxon>Serpentinimonas</taxon>
    </lineage>
</organism>
<proteinExistence type="predicted"/>
<dbReference type="RefSeq" id="WP_052369219.1">
    <property type="nucleotide sequence ID" value="NZ_AP014570.1"/>
</dbReference>
<dbReference type="AlphaFoldDB" id="A0A060NYK4"/>
<accession>A0A060NYK4</accession>
<dbReference type="KEGG" id="cbab:SMCB_p0016"/>
<dbReference type="Proteomes" id="UP000066014">
    <property type="component" value="Plasmid pSMB1"/>
</dbReference>
<dbReference type="EMBL" id="AP014570">
    <property type="protein sequence ID" value="BAO84633.1"/>
    <property type="molecule type" value="Genomic_DNA"/>
</dbReference>
<keyword evidence="1" id="KW-0614">Plasmid</keyword>
<dbReference type="OrthoDB" id="5476657at2"/>
<protein>
    <submittedName>
        <fullName evidence="1">Geranylgeranyl pyrophosphate synthase</fullName>
    </submittedName>
</protein>
<dbReference type="InterPro" id="IPR046306">
    <property type="entry name" value="DUF6421"/>
</dbReference>